<dbReference type="OrthoDB" id="408631at2759"/>
<evidence type="ECO:0000256" key="2">
    <source>
        <dbReference type="ARBA" id="ARBA00022801"/>
    </source>
</evidence>
<feature type="domain" description="Alpha/beta hydrolase fold-3" evidence="5">
    <location>
        <begin position="120"/>
        <end position="333"/>
    </location>
</feature>
<proteinExistence type="inferred from homology"/>
<evidence type="ECO:0000256" key="4">
    <source>
        <dbReference type="SAM" id="SignalP"/>
    </source>
</evidence>
<name>A0A8T1WYC5_9STRA</name>
<feature type="active site" evidence="3">
    <location>
        <position position="208"/>
    </location>
</feature>
<organism evidence="6 7">
    <name type="scientific">Phytophthora boehmeriae</name>
    <dbReference type="NCBI Taxonomy" id="109152"/>
    <lineage>
        <taxon>Eukaryota</taxon>
        <taxon>Sar</taxon>
        <taxon>Stramenopiles</taxon>
        <taxon>Oomycota</taxon>
        <taxon>Peronosporomycetes</taxon>
        <taxon>Peronosporales</taxon>
        <taxon>Peronosporaceae</taxon>
        <taxon>Phytophthora</taxon>
    </lineage>
</organism>
<dbReference type="Proteomes" id="UP000693981">
    <property type="component" value="Unassembled WGS sequence"/>
</dbReference>
<evidence type="ECO:0000313" key="6">
    <source>
        <dbReference type="EMBL" id="KAG7397874.1"/>
    </source>
</evidence>
<dbReference type="PANTHER" id="PTHR48081">
    <property type="entry name" value="AB HYDROLASE SUPERFAMILY PROTEIN C4A8.06C"/>
    <property type="match status" value="1"/>
</dbReference>
<dbReference type="GO" id="GO:0016787">
    <property type="term" value="F:hydrolase activity"/>
    <property type="evidence" value="ECO:0007669"/>
    <property type="project" value="UniProtKB-KW"/>
</dbReference>
<sequence>MCCAPWESVLLLLRITSAVFTTFTRYVTRNCTPKFPNWSLRFELLHAVIRECTEAYGERMVVVKHARVIRSQSDALGSVLGWFSCRQLGRRLEPVHFNGLEHVWLRPMQSRGRGARRLVVLYLHGGGFAVLSPRLYISLGAALAFSIEKKQKQHHTINDRIEILLGNYRKAPEYQFPAQPMDAMALYENYLLESEGLEPSQIILAGDSAGGGLVMSVLLRLRDTKPELFPLAGMLISPAVDLSGDEPEAPHCFLSPNLCAAVCTAYHANRNDPSEWADASSVHRDLRDLPPVFLQAGRLDYIYQQSDRLAAKAAVDGATNWEVDIHDDMPHVFSIFPVFVLPYAQVGVQKLAAFAAKQFLKSGYSDSILARSR</sequence>
<evidence type="ECO:0000313" key="7">
    <source>
        <dbReference type="Proteomes" id="UP000693981"/>
    </source>
</evidence>
<dbReference type="PROSITE" id="PS01174">
    <property type="entry name" value="LIPASE_GDXG_SER"/>
    <property type="match status" value="1"/>
</dbReference>
<evidence type="ECO:0000256" key="1">
    <source>
        <dbReference type="ARBA" id="ARBA00010515"/>
    </source>
</evidence>
<keyword evidence="4" id="KW-0732">Signal</keyword>
<accession>A0A8T1WYC5</accession>
<comment type="similarity">
    <text evidence="1">Belongs to the 'GDXG' lipolytic enzyme family.</text>
</comment>
<keyword evidence="2" id="KW-0378">Hydrolase</keyword>
<dbReference type="Pfam" id="PF07859">
    <property type="entry name" value="Abhydrolase_3"/>
    <property type="match status" value="1"/>
</dbReference>
<feature type="signal peptide" evidence="4">
    <location>
        <begin position="1"/>
        <end position="18"/>
    </location>
</feature>
<evidence type="ECO:0000256" key="3">
    <source>
        <dbReference type="PROSITE-ProRule" id="PRU10038"/>
    </source>
</evidence>
<dbReference type="PANTHER" id="PTHR48081:SF8">
    <property type="entry name" value="ALPHA_BETA HYDROLASE FOLD-3 DOMAIN-CONTAINING PROTEIN-RELATED"/>
    <property type="match status" value="1"/>
</dbReference>
<comment type="caution">
    <text evidence="6">The sequence shown here is derived from an EMBL/GenBank/DDBJ whole genome shotgun (WGS) entry which is preliminary data.</text>
</comment>
<dbReference type="InterPro" id="IPR013094">
    <property type="entry name" value="AB_hydrolase_3"/>
</dbReference>
<keyword evidence="7" id="KW-1185">Reference proteome</keyword>
<evidence type="ECO:0000259" key="5">
    <source>
        <dbReference type="Pfam" id="PF07859"/>
    </source>
</evidence>
<dbReference type="AlphaFoldDB" id="A0A8T1WYC5"/>
<dbReference type="InterPro" id="IPR050300">
    <property type="entry name" value="GDXG_lipolytic_enzyme"/>
</dbReference>
<dbReference type="InterPro" id="IPR033140">
    <property type="entry name" value="Lipase_GDXG_put_SER_AS"/>
</dbReference>
<protein>
    <recommendedName>
        <fullName evidence="5">Alpha/beta hydrolase fold-3 domain-containing protein</fullName>
    </recommendedName>
</protein>
<dbReference type="EMBL" id="JAGDFL010000098">
    <property type="protein sequence ID" value="KAG7397874.1"/>
    <property type="molecule type" value="Genomic_DNA"/>
</dbReference>
<feature type="chain" id="PRO_5035936488" description="Alpha/beta hydrolase fold-3 domain-containing protein" evidence="4">
    <location>
        <begin position="19"/>
        <end position="373"/>
    </location>
</feature>
<reference evidence="6" key="1">
    <citation type="submission" date="2021-02" db="EMBL/GenBank/DDBJ databases">
        <authorList>
            <person name="Palmer J.M."/>
        </authorList>
    </citation>
    <scope>NUCLEOTIDE SEQUENCE</scope>
    <source>
        <strain evidence="6">SCRP23</strain>
    </source>
</reference>
<gene>
    <name evidence="6" type="ORF">PHYBOEH_012065</name>
</gene>